<dbReference type="RefSeq" id="WP_093154460.1">
    <property type="nucleotide sequence ID" value="NZ_FNEK01000016.1"/>
</dbReference>
<sequence length="491" mass="53504">MSVLAPLAVCLVAVLCFGIGLWKTAIASSAKSVLSSVQAGVSAMSDPDMDDAAKERAVQKAGLSLIGKTFGLTTRLLATFALAALPIFAADLAGLVPYAASMDMMLRSEFIIGVSIVAILVGGGISRSFGTAQTEASDEPYNAGDQLVHTLAFASPAVMRGLGRLDDRLFARTISEVKLAHPVFITSLARGGTTAVLNALHGLPSVATHRYRDMPFMTAPLSWSRVYGSRARAVARRERAHGDGMEIDLDSPEAFDEVLWRLYWPEKYGARSISLWQESDQRPRAEDVFDRHFAKIGHLRRPETASDGNVHYLSKNNANIARLSLLPAMFPGCRIVVPLRSPGAHAASLLRQHRNFLERHATDAFTRRYMRDIGHLEFGSLLKPIAFDGFELSERDATEPDFWLSYWIAAFNEIARKRDACLFVTQDDLRARPQATMQALCEASGIPDNGADFTGHFRAGADSFNASAFSPGLLKEAEEIYAELSKGAVRG</sequence>
<evidence type="ECO:0000313" key="3">
    <source>
        <dbReference type="Proteomes" id="UP000199382"/>
    </source>
</evidence>
<protein>
    <submittedName>
        <fullName evidence="2">Sulfotransferase family protein</fullName>
    </submittedName>
</protein>
<keyword evidence="1" id="KW-0472">Membrane</keyword>
<feature type="transmembrane region" description="Helical" evidence="1">
    <location>
        <begin position="76"/>
        <end position="98"/>
    </location>
</feature>
<dbReference type="Pfam" id="PF13469">
    <property type="entry name" value="Sulfotransfer_3"/>
    <property type="match status" value="1"/>
</dbReference>
<reference evidence="2 3" key="1">
    <citation type="submission" date="2016-10" db="EMBL/GenBank/DDBJ databases">
        <authorList>
            <person name="de Groot N.N."/>
        </authorList>
    </citation>
    <scope>NUCLEOTIDE SEQUENCE [LARGE SCALE GENOMIC DNA]</scope>
    <source>
        <strain evidence="2 3">DSM 25294</strain>
    </source>
</reference>
<dbReference type="OrthoDB" id="9777890at2"/>
<keyword evidence="1" id="KW-0812">Transmembrane</keyword>
<dbReference type="AlphaFoldDB" id="A0A1G8T3Z2"/>
<keyword evidence="2" id="KW-0808">Transferase</keyword>
<evidence type="ECO:0000256" key="1">
    <source>
        <dbReference type="SAM" id="Phobius"/>
    </source>
</evidence>
<dbReference type="SUPFAM" id="SSF52540">
    <property type="entry name" value="P-loop containing nucleoside triphosphate hydrolases"/>
    <property type="match status" value="1"/>
</dbReference>
<accession>A0A1G8T3Z2</accession>
<keyword evidence="3" id="KW-1185">Reference proteome</keyword>
<dbReference type="GO" id="GO:0016740">
    <property type="term" value="F:transferase activity"/>
    <property type="evidence" value="ECO:0007669"/>
    <property type="project" value="UniProtKB-KW"/>
</dbReference>
<organism evidence="2 3">
    <name type="scientific">Aliiruegeria lutimaris</name>
    <dbReference type="NCBI Taxonomy" id="571298"/>
    <lineage>
        <taxon>Bacteria</taxon>
        <taxon>Pseudomonadati</taxon>
        <taxon>Pseudomonadota</taxon>
        <taxon>Alphaproteobacteria</taxon>
        <taxon>Rhodobacterales</taxon>
        <taxon>Roseobacteraceae</taxon>
        <taxon>Aliiruegeria</taxon>
    </lineage>
</organism>
<dbReference type="EMBL" id="FNEK01000016">
    <property type="protein sequence ID" value="SDJ36127.1"/>
    <property type="molecule type" value="Genomic_DNA"/>
</dbReference>
<keyword evidence="1" id="KW-1133">Transmembrane helix</keyword>
<dbReference type="STRING" id="571298.SAMN04488026_101635"/>
<gene>
    <name evidence="2" type="ORF">SAMN04488026_101635</name>
</gene>
<dbReference type="InterPro" id="IPR027417">
    <property type="entry name" value="P-loop_NTPase"/>
</dbReference>
<dbReference type="Proteomes" id="UP000199382">
    <property type="component" value="Unassembled WGS sequence"/>
</dbReference>
<name>A0A1G8T3Z2_9RHOB</name>
<proteinExistence type="predicted"/>
<dbReference type="Gene3D" id="3.40.50.300">
    <property type="entry name" value="P-loop containing nucleotide triphosphate hydrolases"/>
    <property type="match status" value="1"/>
</dbReference>
<evidence type="ECO:0000313" key="2">
    <source>
        <dbReference type="EMBL" id="SDJ36127.1"/>
    </source>
</evidence>
<feature type="transmembrane region" description="Helical" evidence="1">
    <location>
        <begin position="110"/>
        <end position="130"/>
    </location>
</feature>